<name>A0ABU5AEY8_9HYPH</name>
<organism evidence="2 3">
    <name type="scientific">Mesorhizobium vachelliae</name>
    <dbReference type="NCBI Taxonomy" id="3072309"/>
    <lineage>
        <taxon>Bacteria</taxon>
        <taxon>Pseudomonadati</taxon>
        <taxon>Pseudomonadota</taxon>
        <taxon>Alphaproteobacteria</taxon>
        <taxon>Hyphomicrobiales</taxon>
        <taxon>Phyllobacteriaceae</taxon>
        <taxon>Mesorhizobium</taxon>
    </lineage>
</organism>
<reference evidence="2 3" key="1">
    <citation type="submission" date="2023-08" db="EMBL/GenBank/DDBJ databases">
        <title>Implementing the SeqCode for naming new Mesorhizobium species isolated from Vachellia karroo root nodules.</title>
        <authorList>
            <person name="Van Lill M."/>
        </authorList>
    </citation>
    <scope>NUCLEOTIDE SEQUENCE [LARGE SCALE GENOMIC DNA]</scope>
    <source>
        <strain evidence="2 3">VK25D</strain>
    </source>
</reference>
<dbReference type="EMBL" id="JAVIIQ010000031">
    <property type="protein sequence ID" value="MDX8535832.1"/>
    <property type="molecule type" value="Genomic_DNA"/>
</dbReference>
<evidence type="ECO:0000256" key="1">
    <source>
        <dbReference type="SAM" id="Phobius"/>
    </source>
</evidence>
<dbReference type="RefSeq" id="WP_320253377.1">
    <property type="nucleotide sequence ID" value="NZ_JAVIIQ010000031.1"/>
</dbReference>
<protein>
    <submittedName>
        <fullName evidence="2">Uncharacterized protein</fullName>
    </submittedName>
</protein>
<keyword evidence="1" id="KW-0812">Transmembrane</keyword>
<gene>
    <name evidence="2" type="ORF">RFM42_33090</name>
</gene>
<comment type="caution">
    <text evidence="2">The sequence shown here is derived from an EMBL/GenBank/DDBJ whole genome shotgun (WGS) entry which is preliminary data.</text>
</comment>
<keyword evidence="1" id="KW-0472">Membrane</keyword>
<keyword evidence="3" id="KW-1185">Reference proteome</keyword>
<keyword evidence="1" id="KW-1133">Transmembrane helix</keyword>
<evidence type="ECO:0000313" key="3">
    <source>
        <dbReference type="Proteomes" id="UP001285154"/>
    </source>
</evidence>
<dbReference type="Proteomes" id="UP001285154">
    <property type="component" value="Unassembled WGS sequence"/>
</dbReference>
<evidence type="ECO:0000313" key="2">
    <source>
        <dbReference type="EMBL" id="MDX8535832.1"/>
    </source>
</evidence>
<feature type="transmembrane region" description="Helical" evidence="1">
    <location>
        <begin position="7"/>
        <end position="28"/>
    </location>
</feature>
<accession>A0ABU5AEY8</accession>
<proteinExistence type="predicted"/>
<sequence length="43" mass="4754">MDVGRRACSLFYVLLLATPAIGLLAFYLRDLGVTSIRSPSWLP</sequence>